<evidence type="ECO:0000313" key="1">
    <source>
        <dbReference type="EMBL" id="KAK6312977.1"/>
    </source>
</evidence>
<reference evidence="1 2" key="1">
    <citation type="submission" date="2021-04" db="EMBL/GenBank/DDBJ databases">
        <authorList>
            <person name="De Guttry C."/>
            <person name="Zahm M."/>
            <person name="Klopp C."/>
            <person name="Cabau C."/>
            <person name="Louis A."/>
            <person name="Berthelot C."/>
            <person name="Parey E."/>
            <person name="Roest Crollius H."/>
            <person name="Montfort J."/>
            <person name="Robinson-Rechavi M."/>
            <person name="Bucao C."/>
            <person name="Bouchez O."/>
            <person name="Gislard M."/>
            <person name="Lluch J."/>
            <person name="Milhes M."/>
            <person name="Lampietro C."/>
            <person name="Lopez Roques C."/>
            <person name="Donnadieu C."/>
            <person name="Braasch I."/>
            <person name="Desvignes T."/>
            <person name="Postlethwait J."/>
            <person name="Bobe J."/>
            <person name="Wedekind C."/>
            <person name="Guiguen Y."/>
        </authorList>
    </citation>
    <scope>NUCLEOTIDE SEQUENCE [LARGE SCALE GENOMIC DNA]</scope>
    <source>
        <strain evidence="1">Cs_M1</strain>
        <tissue evidence="1">Blood</tissue>
    </source>
</reference>
<comment type="caution">
    <text evidence="1">The sequence shown here is derived from an EMBL/GenBank/DDBJ whole genome shotgun (WGS) entry which is preliminary data.</text>
</comment>
<proteinExistence type="predicted"/>
<sequence>MSPSGLIWSSVRQQDNVSIGPAPFLAPLLAPHLTARPQRTTWPGLTVCDHNRITLLHNLRAFFLVIHRMSQDAIAHSSMSPQKSQQQQQWKEEGVTGSLTLYEELTLLRGWLTATWHRDCLSVTGSLL</sequence>
<accession>A0AAN8LIN6</accession>
<keyword evidence="2" id="KW-1185">Reference proteome</keyword>
<dbReference type="Proteomes" id="UP001356427">
    <property type="component" value="Unassembled WGS sequence"/>
</dbReference>
<dbReference type="EMBL" id="JAGTTL010000014">
    <property type="protein sequence ID" value="KAK6312977.1"/>
    <property type="molecule type" value="Genomic_DNA"/>
</dbReference>
<gene>
    <name evidence="1" type="ORF">J4Q44_G00163240</name>
</gene>
<evidence type="ECO:0000313" key="2">
    <source>
        <dbReference type="Proteomes" id="UP001356427"/>
    </source>
</evidence>
<organism evidence="1 2">
    <name type="scientific">Coregonus suidteri</name>
    <dbReference type="NCBI Taxonomy" id="861788"/>
    <lineage>
        <taxon>Eukaryota</taxon>
        <taxon>Metazoa</taxon>
        <taxon>Chordata</taxon>
        <taxon>Craniata</taxon>
        <taxon>Vertebrata</taxon>
        <taxon>Euteleostomi</taxon>
        <taxon>Actinopterygii</taxon>
        <taxon>Neopterygii</taxon>
        <taxon>Teleostei</taxon>
        <taxon>Protacanthopterygii</taxon>
        <taxon>Salmoniformes</taxon>
        <taxon>Salmonidae</taxon>
        <taxon>Coregoninae</taxon>
        <taxon>Coregonus</taxon>
    </lineage>
</organism>
<protein>
    <submittedName>
        <fullName evidence="1">Uncharacterized protein</fullName>
    </submittedName>
</protein>
<dbReference type="AlphaFoldDB" id="A0AAN8LIN6"/>
<name>A0AAN8LIN6_9TELE</name>